<keyword evidence="3" id="KW-1185">Reference proteome</keyword>
<evidence type="ECO:0000313" key="3">
    <source>
        <dbReference type="Proteomes" id="UP000011599"/>
    </source>
</evidence>
<proteinExistence type="predicted"/>
<dbReference type="EMBL" id="AOHW01000051">
    <property type="protein sequence ID" value="ELY36474.1"/>
    <property type="molecule type" value="Genomic_DNA"/>
</dbReference>
<evidence type="ECO:0000313" key="2">
    <source>
        <dbReference type="EMBL" id="ELY36474.1"/>
    </source>
</evidence>
<feature type="region of interest" description="Disordered" evidence="1">
    <location>
        <begin position="1"/>
        <end position="58"/>
    </location>
</feature>
<accession>L9VHC5</accession>
<dbReference type="eggNOG" id="arCOG08152">
    <property type="taxonomic scope" value="Archaea"/>
</dbReference>
<comment type="caution">
    <text evidence="2">The sequence shown here is derived from an EMBL/GenBank/DDBJ whole genome shotgun (WGS) entry which is preliminary data.</text>
</comment>
<sequence>MAFAGCFEGQFTSADNPESEFVSEDEYDCADIDRPGPDEQVHTHGLESMPYPSPSDPLADAEAFAREFEEAYRHNSFLEEYGSATRAIDFSIGSSELERIESNLESELELEAVLVSIVYDLSTETQRGRSTNERGSRVSYYVDEHVALRSRYQHGIASEPDPFDPDPRDAGTAVVCFD</sequence>
<dbReference type="PATRIC" id="fig|1114856.3.peg.4401"/>
<name>L9VHC5_9EURY</name>
<feature type="compositionally biased region" description="Basic and acidic residues" evidence="1">
    <location>
        <begin position="31"/>
        <end position="45"/>
    </location>
</feature>
<evidence type="ECO:0000256" key="1">
    <source>
        <dbReference type="SAM" id="MobiDB-lite"/>
    </source>
</evidence>
<dbReference type="Proteomes" id="UP000011599">
    <property type="component" value="Unassembled WGS sequence"/>
</dbReference>
<organism evidence="2 3">
    <name type="scientific">Natronorubrum tibetense GA33</name>
    <dbReference type="NCBI Taxonomy" id="1114856"/>
    <lineage>
        <taxon>Archaea</taxon>
        <taxon>Methanobacteriati</taxon>
        <taxon>Methanobacteriota</taxon>
        <taxon>Stenosarchaea group</taxon>
        <taxon>Halobacteria</taxon>
        <taxon>Halobacteriales</taxon>
        <taxon>Natrialbaceae</taxon>
        <taxon>Natronorubrum</taxon>
    </lineage>
</organism>
<reference evidence="2 3" key="1">
    <citation type="journal article" date="2014" name="PLoS Genet.">
        <title>Phylogenetically driven sequencing of extremely halophilic archaea reveals strategies for static and dynamic osmo-response.</title>
        <authorList>
            <person name="Becker E.A."/>
            <person name="Seitzer P.M."/>
            <person name="Tritt A."/>
            <person name="Larsen D."/>
            <person name="Krusor M."/>
            <person name="Yao A.I."/>
            <person name="Wu D."/>
            <person name="Madern D."/>
            <person name="Eisen J.A."/>
            <person name="Darling A.E."/>
            <person name="Facciotti M.T."/>
        </authorList>
    </citation>
    <scope>NUCLEOTIDE SEQUENCE [LARGE SCALE GENOMIC DNA]</scope>
    <source>
        <strain evidence="2 3">GA33</strain>
    </source>
</reference>
<gene>
    <name evidence="2" type="ORF">C496_21332</name>
</gene>
<feature type="compositionally biased region" description="Acidic residues" evidence="1">
    <location>
        <begin position="17"/>
        <end position="30"/>
    </location>
</feature>
<protein>
    <submittedName>
        <fullName evidence="2">Uncharacterized protein</fullName>
    </submittedName>
</protein>
<dbReference type="AlphaFoldDB" id="L9VHC5"/>
<dbReference type="STRING" id="1114856.GCA_000383975_01734"/>